<evidence type="ECO:0000313" key="9">
    <source>
        <dbReference type="EMBL" id="MCH6171531.1"/>
    </source>
</evidence>
<proteinExistence type="inferred from homology"/>
<name>A0ABS9TTF2_9PSEU</name>
<dbReference type="InterPro" id="IPR025966">
    <property type="entry name" value="OppC_N"/>
</dbReference>
<dbReference type="InterPro" id="IPR050366">
    <property type="entry name" value="BP-dependent_transpt_permease"/>
</dbReference>
<feature type="transmembrane region" description="Helical" evidence="7">
    <location>
        <begin position="139"/>
        <end position="159"/>
    </location>
</feature>
<dbReference type="Proteomes" id="UP001299970">
    <property type="component" value="Unassembled WGS sequence"/>
</dbReference>
<dbReference type="PANTHER" id="PTHR43386">
    <property type="entry name" value="OLIGOPEPTIDE TRANSPORT SYSTEM PERMEASE PROTEIN APPC"/>
    <property type="match status" value="1"/>
</dbReference>
<evidence type="ECO:0000256" key="3">
    <source>
        <dbReference type="ARBA" id="ARBA00022475"/>
    </source>
</evidence>
<evidence type="ECO:0000256" key="7">
    <source>
        <dbReference type="RuleBase" id="RU363032"/>
    </source>
</evidence>
<dbReference type="RefSeq" id="WP_241042335.1">
    <property type="nucleotide sequence ID" value="NZ_BAAAJF010000006.1"/>
</dbReference>
<evidence type="ECO:0000313" key="10">
    <source>
        <dbReference type="Proteomes" id="UP001299970"/>
    </source>
</evidence>
<evidence type="ECO:0000256" key="1">
    <source>
        <dbReference type="ARBA" id="ARBA00004651"/>
    </source>
</evidence>
<keyword evidence="3" id="KW-1003">Cell membrane</keyword>
<feature type="transmembrane region" description="Helical" evidence="7">
    <location>
        <begin position="165"/>
        <end position="182"/>
    </location>
</feature>
<dbReference type="EMBL" id="JAKXMK010000044">
    <property type="protein sequence ID" value="MCH6171531.1"/>
    <property type="molecule type" value="Genomic_DNA"/>
</dbReference>
<evidence type="ECO:0000259" key="8">
    <source>
        <dbReference type="PROSITE" id="PS50928"/>
    </source>
</evidence>
<dbReference type="InterPro" id="IPR000515">
    <property type="entry name" value="MetI-like"/>
</dbReference>
<dbReference type="PROSITE" id="PS50928">
    <property type="entry name" value="ABC_TM1"/>
    <property type="match status" value="1"/>
</dbReference>
<feature type="transmembrane region" description="Helical" evidence="7">
    <location>
        <begin position="104"/>
        <end position="127"/>
    </location>
</feature>
<feature type="transmembrane region" description="Helical" evidence="7">
    <location>
        <begin position="266"/>
        <end position="289"/>
    </location>
</feature>
<evidence type="ECO:0000256" key="6">
    <source>
        <dbReference type="ARBA" id="ARBA00023136"/>
    </source>
</evidence>
<dbReference type="PANTHER" id="PTHR43386:SF25">
    <property type="entry name" value="PEPTIDE ABC TRANSPORTER PERMEASE PROTEIN"/>
    <property type="match status" value="1"/>
</dbReference>
<dbReference type="SUPFAM" id="SSF161098">
    <property type="entry name" value="MetI-like"/>
    <property type="match status" value="1"/>
</dbReference>
<evidence type="ECO:0000256" key="5">
    <source>
        <dbReference type="ARBA" id="ARBA00022989"/>
    </source>
</evidence>
<gene>
    <name evidence="9" type="ORF">MMF94_38065</name>
</gene>
<organism evidence="9 10">
    <name type="scientific">Pseudonocardia alaniniphila</name>
    <dbReference type="NCBI Taxonomy" id="75291"/>
    <lineage>
        <taxon>Bacteria</taxon>
        <taxon>Bacillati</taxon>
        <taxon>Actinomycetota</taxon>
        <taxon>Actinomycetes</taxon>
        <taxon>Pseudonocardiales</taxon>
        <taxon>Pseudonocardiaceae</taxon>
        <taxon>Pseudonocardia</taxon>
    </lineage>
</organism>
<feature type="transmembrane region" description="Helical" evidence="7">
    <location>
        <begin position="40"/>
        <end position="61"/>
    </location>
</feature>
<reference evidence="9 10" key="1">
    <citation type="submission" date="2022-03" db="EMBL/GenBank/DDBJ databases">
        <title>Pseudonocardia alaer sp. nov., a novel actinomycete isolated from reed forest soil.</title>
        <authorList>
            <person name="Wang L."/>
        </authorList>
    </citation>
    <scope>NUCLEOTIDE SEQUENCE [LARGE SCALE GENOMIC DNA]</scope>
    <source>
        <strain evidence="9 10">Y-16303</strain>
    </source>
</reference>
<dbReference type="Pfam" id="PF00528">
    <property type="entry name" value="BPD_transp_1"/>
    <property type="match status" value="1"/>
</dbReference>
<keyword evidence="5 7" id="KW-1133">Transmembrane helix</keyword>
<dbReference type="Pfam" id="PF12911">
    <property type="entry name" value="OppC_N"/>
    <property type="match status" value="1"/>
</dbReference>
<keyword evidence="4 7" id="KW-0812">Transmembrane</keyword>
<feature type="domain" description="ABC transmembrane type-1" evidence="8">
    <location>
        <begin position="100"/>
        <end position="289"/>
    </location>
</feature>
<dbReference type="Gene3D" id="1.10.3720.10">
    <property type="entry name" value="MetI-like"/>
    <property type="match status" value="1"/>
</dbReference>
<evidence type="ECO:0000256" key="2">
    <source>
        <dbReference type="ARBA" id="ARBA00022448"/>
    </source>
</evidence>
<keyword evidence="10" id="KW-1185">Reference proteome</keyword>
<feature type="transmembrane region" description="Helical" evidence="7">
    <location>
        <begin position="221"/>
        <end position="246"/>
    </location>
</feature>
<dbReference type="InterPro" id="IPR035906">
    <property type="entry name" value="MetI-like_sf"/>
</dbReference>
<protein>
    <submittedName>
        <fullName evidence="9">ABC transporter permease</fullName>
    </submittedName>
</protein>
<evidence type="ECO:0000256" key="4">
    <source>
        <dbReference type="ARBA" id="ARBA00022692"/>
    </source>
</evidence>
<keyword evidence="6 7" id="KW-0472">Membrane</keyword>
<comment type="caution">
    <text evidence="9">The sequence shown here is derived from an EMBL/GenBank/DDBJ whole genome shotgun (WGS) entry which is preliminary data.</text>
</comment>
<sequence>MTDPSGPLLLEEAADSVAPPPAATASRWQRIRRRFLRRKLAMLGLVLVTAFVLLAVIGPLLTGDPEEQDFSTTLAGPSAAHLLGTDDLGRDVLSRIAHGAQVSLLAGVLSTTLALLLGVPIGFLAGFYRGWLDPVIMRINDVLLAFPFLVFAVGLAAILGASLRNVVIALAVAQIPAVVRIARGEALMLRDQDFVAGAIADGARDSTILARYILPNTMNVLIVQATVAIPGAIIGEATLSFLGLGVQPPTPSWGTMLTDAQQYLSQAPQLALFPGLAIAMATLGFNLLGDGLRDVLDPRSTR</sequence>
<accession>A0ABS9TTF2</accession>
<comment type="similarity">
    <text evidence="7">Belongs to the binding-protein-dependent transport system permease family.</text>
</comment>
<comment type="subcellular location">
    <subcellularLocation>
        <location evidence="1 7">Cell membrane</location>
        <topology evidence="1 7">Multi-pass membrane protein</topology>
    </subcellularLocation>
</comment>
<keyword evidence="2 7" id="KW-0813">Transport</keyword>
<dbReference type="CDD" id="cd06261">
    <property type="entry name" value="TM_PBP2"/>
    <property type="match status" value="1"/>
</dbReference>